<feature type="signal peptide" evidence="2">
    <location>
        <begin position="1"/>
        <end position="21"/>
    </location>
</feature>
<name>A0A226DDD3_FOLCA</name>
<keyword evidence="2" id="KW-0732">Signal</keyword>
<proteinExistence type="predicted"/>
<evidence type="ECO:0000256" key="1">
    <source>
        <dbReference type="SAM" id="MobiDB-lite"/>
    </source>
</evidence>
<dbReference type="Proteomes" id="UP000198287">
    <property type="component" value="Unassembled WGS sequence"/>
</dbReference>
<accession>A0A226DDD3</accession>
<keyword evidence="4" id="KW-1185">Reference proteome</keyword>
<reference evidence="3 4" key="1">
    <citation type="submission" date="2015-12" db="EMBL/GenBank/DDBJ databases">
        <title>The genome of Folsomia candida.</title>
        <authorList>
            <person name="Faddeeva A."/>
            <person name="Derks M.F."/>
            <person name="Anvar Y."/>
            <person name="Smit S."/>
            <person name="Van Straalen N."/>
            <person name="Roelofs D."/>
        </authorList>
    </citation>
    <scope>NUCLEOTIDE SEQUENCE [LARGE SCALE GENOMIC DNA]</scope>
    <source>
        <strain evidence="3 4">VU population</strain>
        <tissue evidence="3">Whole body</tissue>
    </source>
</reference>
<sequence length="308" mass="33449">MYIFRLFGVAVLIPLISVGLCAKDSGGGGGKGNKLRHLSHHNETGPVTFPAVNTVPDNNATDSISPRRSSFDSMNLDVKPISNSTRVERRLIFDEGEGRGIIYEFLNLSWLFTLLWKAISSYAIVAIVNVLLTPLLKKFGWGGPYWETSINLGNSGDQHLFNFGPSLKKFRLSFADNKGSSKADMHQEGSGGGMPPSKGAWGPQPLPPQMHGHQQPGHVGFNPHHTGPGWLSYDQAALAMPYVDKYSMKAAKKAQKYTKKAQKYAHKASKYAAKAQAAKLSMKPLYANGFIHPGAATVPGVPAYGWGK</sequence>
<feature type="region of interest" description="Disordered" evidence="1">
    <location>
        <begin position="179"/>
        <end position="218"/>
    </location>
</feature>
<evidence type="ECO:0000313" key="3">
    <source>
        <dbReference type="EMBL" id="OXA42844.1"/>
    </source>
</evidence>
<organism evidence="3 4">
    <name type="scientific">Folsomia candida</name>
    <name type="common">Springtail</name>
    <dbReference type="NCBI Taxonomy" id="158441"/>
    <lineage>
        <taxon>Eukaryota</taxon>
        <taxon>Metazoa</taxon>
        <taxon>Ecdysozoa</taxon>
        <taxon>Arthropoda</taxon>
        <taxon>Hexapoda</taxon>
        <taxon>Collembola</taxon>
        <taxon>Entomobryomorpha</taxon>
        <taxon>Isotomoidea</taxon>
        <taxon>Isotomidae</taxon>
        <taxon>Proisotominae</taxon>
        <taxon>Folsomia</taxon>
    </lineage>
</organism>
<dbReference type="EMBL" id="LNIX01000024">
    <property type="protein sequence ID" value="OXA42844.1"/>
    <property type="molecule type" value="Genomic_DNA"/>
</dbReference>
<dbReference type="AlphaFoldDB" id="A0A226DDD3"/>
<evidence type="ECO:0000256" key="2">
    <source>
        <dbReference type="SAM" id="SignalP"/>
    </source>
</evidence>
<protein>
    <submittedName>
        <fullName evidence="3">Uncharacterized protein</fullName>
    </submittedName>
</protein>
<evidence type="ECO:0000313" key="4">
    <source>
        <dbReference type="Proteomes" id="UP000198287"/>
    </source>
</evidence>
<feature type="chain" id="PRO_5012240221" evidence="2">
    <location>
        <begin position="22"/>
        <end position="308"/>
    </location>
</feature>
<gene>
    <name evidence="3" type="ORF">Fcan01_22246</name>
</gene>
<comment type="caution">
    <text evidence="3">The sequence shown here is derived from an EMBL/GenBank/DDBJ whole genome shotgun (WGS) entry which is preliminary data.</text>
</comment>